<dbReference type="eggNOG" id="ENOG5030B1H">
    <property type="taxonomic scope" value="Bacteria"/>
</dbReference>
<evidence type="ECO:0000256" key="1">
    <source>
        <dbReference type="SAM" id="Phobius"/>
    </source>
</evidence>
<feature type="transmembrane region" description="Helical" evidence="1">
    <location>
        <begin position="292"/>
        <end position="316"/>
    </location>
</feature>
<keyword evidence="3" id="KW-1185">Reference proteome</keyword>
<evidence type="ECO:0000313" key="3">
    <source>
        <dbReference type="Proteomes" id="UP000030647"/>
    </source>
</evidence>
<feature type="transmembrane region" description="Helical" evidence="1">
    <location>
        <begin position="214"/>
        <end position="242"/>
    </location>
</feature>
<keyword evidence="1" id="KW-0812">Transmembrane</keyword>
<keyword evidence="1" id="KW-0472">Membrane</keyword>
<dbReference type="EMBL" id="KI271601">
    <property type="protein sequence ID" value="ERL64263.1"/>
    <property type="molecule type" value="Genomic_DNA"/>
</dbReference>
<protein>
    <submittedName>
        <fullName evidence="2">Uncharacterized protein</fullName>
    </submittedName>
</protein>
<reference evidence="3" key="1">
    <citation type="journal article" date="2013" name="Genome Announc.">
        <title>Whole-Genome Sequencing of Lactobacillus shenzhenensis Strain LY-73T.</title>
        <authorList>
            <person name="Lin Z."/>
            <person name="Liu Z."/>
            <person name="Yang R."/>
            <person name="Zou Y."/>
            <person name="Wan D."/>
            <person name="Chen J."/>
            <person name="Guo M."/>
            <person name="Zhao J."/>
            <person name="Fang C."/>
            <person name="Yang R."/>
            <person name="Liu F."/>
        </authorList>
    </citation>
    <scope>NUCLEOTIDE SEQUENCE [LARGE SCALE GENOMIC DNA]</scope>
    <source>
        <strain evidence="3">LY-73</strain>
    </source>
</reference>
<feature type="transmembrane region" description="Helical" evidence="1">
    <location>
        <begin position="158"/>
        <end position="179"/>
    </location>
</feature>
<dbReference type="HOGENOM" id="CLU_749622_0_0_9"/>
<keyword evidence="1" id="KW-1133">Transmembrane helix</keyword>
<dbReference type="AlphaFoldDB" id="U4TQS7"/>
<sequence>MRKAVAPMAWEFRQWRRQWLHWALFVLGFAVLAGSYGVAVRQVQQASTQEYNTLLDESDRLVDADKQLAKKDQTAAVKTQRQAVARAQRVVTAYGRALKNRQDPLLARRLAYFRLLQKPGVPFSQRSPQAIHTAIVRDRYLTAQHLTPRENAATLTPAAFFVASQNVVVFLAFLVIVILQTANLFGSDWEQGSIRLLLTLPGVRRQLRWHKLRLAALISGAEAACWALTGYAGSAVLSRTLWGGRYPWHVAGSRVVTLTPVFWSNAATMVLLTAAVLLLLDWLSVLSRDRFTAVAATVAILVSGALFFGAAADQWLAALNPFYQLGLTAHIAARALGPYTGTALGVDAALVMILALLGGRTAQRAAQHF</sequence>
<dbReference type="Pfam" id="PF12679">
    <property type="entry name" value="ABC2_membrane_2"/>
    <property type="match status" value="1"/>
</dbReference>
<feature type="transmembrane region" description="Helical" evidence="1">
    <location>
        <begin position="336"/>
        <end position="357"/>
    </location>
</feature>
<dbReference type="Proteomes" id="UP000030647">
    <property type="component" value="Unassembled WGS sequence"/>
</dbReference>
<proteinExistence type="predicted"/>
<name>U4TQS7_9LACO</name>
<dbReference type="GO" id="GO:0140359">
    <property type="term" value="F:ABC-type transporter activity"/>
    <property type="evidence" value="ECO:0007669"/>
    <property type="project" value="InterPro"/>
</dbReference>
<evidence type="ECO:0000313" key="2">
    <source>
        <dbReference type="EMBL" id="ERL64263.1"/>
    </source>
</evidence>
<feature type="transmembrane region" description="Helical" evidence="1">
    <location>
        <begin position="262"/>
        <end position="280"/>
    </location>
</feature>
<accession>U4TQS7</accession>
<dbReference type="GO" id="GO:0005886">
    <property type="term" value="C:plasma membrane"/>
    <property type="evidence" value="ECO:0007669"/>
    <property type="project" value="UniProtKB-SubCell"/>
</dbReference>
<dbReference type="STRING" id="1231336.L248_1446"/>
<gene>
    <name evidence="2" type="ORF">L248_1446</name>
</gene>
<organism evidence="2 3">
    <name type="scientific">Schleiferilactobacillus shenzhenensis LY-73</name>
    <dbReference type="NCBI Taxonomy" id="1231336"/>
    <lineage>
        <taxon>Bacteria</taxon>
        <taxon>Bacillati</taxon>
        <taxon>Bacillota</taxon>
        <taxon>Bacilli</taxon>
        <taxon>Lactobacillales</taxon>
        <taxon>Lactobacillaceae</taxon>
        <taxon>Schleiferilactobacillus</taxon>
    </lineage>
</organism>